<dbReference type="PANTHER" id="PTHR35004:SF7">
    <property type="entry name" value="INTEGRASE PROTEIN"/>
    <property type="match status" value="1"/>
</dbReference>
<dbReference type="GO" id="GO:0015074">
    <property type="term" value="P:DNA integration"/>
    <property type="evidence" value="ECO:0007669"/>
    <property type="project" value="InterPro"/>
</dbReference>
<proteinExistence type="predicted"/>
<feature type="domain" description="Integrase catalytic" evidence="1">
    <location>
        <begin position="1"/>
        <end position="157"/>
    </location>
</feature>
<dbReference type="AlphaFoldDB" id="A0A1S2M9U6"/>
<dbReference type="PROSITE" id="PS50994">
    <property type="entry name" value="INTEGRASE"/>
    <property type="match status" value="1"/>
</dbReference>
<dbReference type="EMBL" id="MLQS01000001">
    <property type="protein sequence ID" value="OIJ21518.1"/>
    <property type="molecule type" value="Genomic_DNA"/>
</dbReference>
<gene>
    <name evidence="2" type="ORF">BKP45_01755</name>
</gene>
<dbReference type="GO" id="GO:0003676">
    <property type="term" value="F:nucleic acid binding"/>
    <property type="evidence" value="ECO:0007669"/>
    <property type="project" value="InterPro"/>
</dbReference>
<comment type="caution">
    <text evidence="2">The sequence shown here is derived from an EMBL/GenBank/DDBJ whole genome shotgun (WGS) entry which is preliminary data.</text>
</comment>
<keyword evidence="3" id="KW-1185">Reference proteome</keyword>
<dbReference type="Gene3D" id="3.30.420.10">
    <property type="entry name" value="Ribonuclease H-like superfamily/Ribonuclease H"/>
    <property type="match status" value="1"/>
</dbReference>
<organism evidence="2 3">
    <name type="scientific">Anaerobacillus alkalidiazotrophicus</name>
    <dbReference type="NCBI Taxonomy" id="472963"/>
    <lineage>
        <taxon>Bacteria</taxon>
        <taxon>Bacillati</taxon>
        <taxon>Bacillota</taxon>
        <taxon>Bacilli</taxon>
        <taxon>Bacillales</taxon>
        <taxon>Bacillaceae</taxon>
        <taxon>Anaerobacillus</taxon>
    </lineage>
</organism>
<protein>
    <recommendedName>
        <fullName evidence="1">Integrase catalytic domain-containing protein</fullName>
    </recommendedName>
</protein>
<name>A0A1S2M9U6_9BACI</name>
<dbReference type="InterPro" id="IPR001584">
    <property type="entry name" value="Integrase_cat-core"/>
</dbReference>
<dbReference type="Proteomes" id="UP000180057">
    <property type="component" value="Unassembled WGS sequence"/>
</dbReference>
<dbReference type="SUPFAM" id="SSF53098">
    <property type="entry name" value="Ribonuclease H-like"/>
    <property type="match status" value="1"/>
</dbReference>
<reference evidence="2 3" key="1">
    <citation type="submission" date="2016-10" db="EMBL/GenBank/DDBJ databases">
        <title>Draft genome sequences of four alkaliphilic bacteria belonging to the Anaerobacillus genus.</title>
        <authorList>
            <person name="Bassil N.M."/>
            <person name="Lloyd J.R."/>
        </authorList>
    </citation>
    <scope>NUCLEOTIDE SEQUENCE [LARGE SCALE GENOMIC DNA]</scope>
    <source>
        <strain evidence="2 3">DSM 22531</strain>
    </source>
</reference>
<dbReference type="PANTHER" id="PTHR35004">
    <property type="entry name" value="TRANSPOSASE RV3428C-RELATED"/>
    <property type="match status" value="1"/>
</dbReference>
<sequence>MINGKQRTLQLAVFTSAYGNYRMAYLFTKKKTECFQEAHALFFDHIGGVYQTMVYDNMKVAVKKFVGHQKEPTEALLKLSLYYMFKFRFCNVQSGNEKGHVERSVEYIRRKAFAFRDRFETIEEANQYLLDLCMKLNRKPLKQQSNKTPEQLLKIEKDHLLPILPNFPKQWIF</sequence>
<evidence type="ECO:0000313" key="2">
    <source>
        <dbReference type="EMBL" id="OIJ21518.1"/>
    </source>
</evidence>
<dbReference type="InterPro" id="IPR036397">
    <property type="entry name" value="RNaseH_sf"/>
</dbReference>
<dbReference type="STRING" id="472963.BKP45_01755"/>
<dbReference type="InterPro" id="IPR012337">
    <property type="entry name" value="RNaseH-like_sf"/>
</dbReference>
<evidence type="ECO:0000313" key="3">
    <source>
        <dbReference type="Proteomes" id="UP000180057"/>
    </source>
</evidence>
<accession>A0A1S2M9U6</accession>
<evidence type="ECO:0000259" key="1">
    <source>
        <dbReference type="PROSITE" id="PS50994"/>
    </source>
</evidence>